<name>A0AAU9U052_EUPED</name>
<feature type="domain" description="PiggyBac transposable element-derived protein" evidence="2">
    <location>
        <begin position="95"/>
        <end position="452"/>
    </location>
</feature>
<dbReference type="PANTHER" id="PTHR46599">
    <property type="entry name" value="PIGGYBAC TRANSPOSABLE ELEMENT-DERIVED PROTEIN 4"/>
    <property type="match status" value="1"/>
</dbReference>
<evidence type="ECO:0000256" key="1">
    <source>
        <dbReference type="SAM" id="MobiDB-lite"/>
    </source>
</evidence>
<gene>
    <name evidence="3" type="ORF">EEDITHA_LOCUS8266</name>
</gene>
<dbReference type="EMBL" id="CAKOGL010000012">
    <property type="protein sequence ID" value="CAH2092513.1"/>
    <property type="molecule type" value="Genomic_DNA"/>
</dbReference>
<comment type="caution">
    <text evidence="3">The sequence shown here is derived from an EMBL/GenBank/DDBJ whole genome shotgun (WGS) entry which is preliminary data.</text>
</comment>
<feature type="region of interest" description="Disordered" evidence="1">
    <location>
        <begin position="1"/>
        <end position="42"/>
    </location>
</feature>
<dbReference type="AlphaFoldDB" id="A0AAU9U052"/>
<dbReference type="InterPro" id="IPR029526">
    <property type="entry name" value="PGBD"/>
</dbReference>
<feature type="compositionally biased region" description="Acidic residues" evidence="1">
    <location>
        <begin position="27"/>
        <end position="37"/>
    </location>
</feature>
<reference evidence="3" key="1">
    <citation type="submission" date="2022-03" db="EMBL/GenBank/DDBJ databases">
        <authorList>
            <person name="Tunstrom K."/>
        </authorList>
    </citation>
    <scope>NUCLEOTIDE SEQUENCE</scope>
</reference>
<sequence length="569" mass="64995">MNKNLSDDQVARLLESIEKHNDHDSNTELELESDDDNNASSDDNIPLSQLLQCYTGKNGFQWSKMPPPSSRTRAHNLVTNLPGIKGPAIVKNNLSPLECWELLFSKEIMEKIVAYTNQKINNLKSSSAWVANQTYTRETDEVEIKSFMGLKYLTAIFKSNHEDVKSLWSTDGTGRDIFRITMSKNRFLFLLICLRFDDASTREQRKTSNRLAPISELFDQFIFNIQANYTCSEYVTIDEMLSAFRGKCFFRVYLKSKPAKYGLKIMCLCDAKTHYLYNAFIYAGKSNEPRNPDLSVPTQSVLKLAEPIFQTNRNITADNWFSSVELVHQLKAKGLTYVGTMRKNKRELPKEFLPNKKRQENSAIYGFTSDKTIVSYVPKKNRSVVLISSMHHEISTDPVTGKPEVIVFYNSTKGGVDALDQKCANFSAMRRTRRWPMVIFSTLMNISIVNGHVIWQASNTNGKITRSDFVKELGLSLIKPQIQKRKLLPTITRDLHEKMDRFLGLTPSTSTAENEGSPAPKKAKSGRCHLCARKDDRKCSKNCHKCFKFVCKKHLVEKIECTTCFQNQN</sequence>
<evidence type="ECO:0000259" key="2">
    <source>
        <dbReference type="Pfam" id="PF13843"/>
    </source>
</evidence>
<dbReference type="PANTHER" id="PTHR46599:SF6">
    <property type="entry name" value="DUAL SPECIFICITY PHOSPHATASE 26"/>
    <property type="match status" value="1"/>
</dbReference>
<dbReference type="Proteomes" id="UP001153954">
    <property type="component" value="Unassembled WGS sequence"/>
</dbReference>
<evidence type="ECO:0000313" key="3">
    <source>
        <dbReference type="EMBL" id="CAH2092513.1"/>
    </source>
</evidence>
<keyword evidence="4" id="KW-1185">Reference proteome</keyword>
<proteinExistence type="predicted"/>
<dbReference type="Pfam" id="PF13843">
    <property type="entry name" value="DDE_Tnp_1_7"/>
    <property type="match status" value="1"/>
</dbReference>
<feature type="compositionally biased region" description="Basic and acidic residues" evidence="1">
    <location>
        <begin position="1"/>
        <end position="26"/>
    </location>
</feature>
<protein>
    <recommendedName>
        <fullName evidence="2">PiggyBac transposable element-derived protein domain-containing protein</fullName>
    </recommendedName>
</protein>
<accession>A0AAU9U052</accession>
<evidence type="ECO:0000313" key="4">
    <source>
        <dbReference type="Proteomes" id="UP001153954"/>
    </source>
</evidence>
<organism evidence="3 4">
    <name type="scientific">Euphydryas editha</name>
    <name type="common">Edith's checkerspot</name>
    <dbReference type="NCBI Taxonomy" id="104508"/>
    <lineage>
        <taxon>Eukaryota</taxon>
        <taxon>Metazoa</taxon>
        <taxon>Ecdysozoa</taxon>
        <taxon>Arthropoda</taxon>
        <taxon>Hexapoda</taxon>
        <taxon>Insecta</taxon>
        <taxon>Pterygota</taxon>
        <taxon>Neoptera</taxon>
        <taxon>Endopterygota</taxon>
        <taxon>Lepidoptera</taxon>
        <taxon>Glossata</taxon>
        <taxon>Ditrysia</taxon>
        <taxon>Papilionoidea</taxon>
        <taxon>Nymphalidae</taxon>
        <taxon>Nymphalinae</taxon>
        <taxon>Euphydryas</taxon>
    </lineage>
</organism>